<feature type="compositionally biased region" description="Low complexity" evidence="1">
    <location>
        <begin position="803"/>
        <end position="824"/>
    </location>
</feature>
<dbReference type="SMART" id="SM00228">
    <property type="entry name" value="PDZ"/>
    <property type="match status" value="1"/>
</dbReference>
<sequence length="992" mass="105736">MSVMVLIEKEPDASDRMVESISTSLGSAAPRAPAVGLAACDRMSIDRELCIAVSGLARASDVGERARAPKSPATRCCSSPARGAPPLKIYPVARAGAFEAECPALNIRARGGADATEGRLERGARKGEKDNEDTIGLAQSIPTREDIRKRAEKITEKSKGRWGSKATRDGIAVKGEGEGDDDGGDGGDLLLGHLAIEDGRVDDAISGRSAATGSGGLDPMGSGVKMPIGAVGFGSMDQAPHKRSPACRVREMPLELAFDVEKFGTSEASAKISKNMGVVLFEARLAVIIIRGLLAKIVADGTGLGVFHDCEELEKQSLRATGPWLPVHVLGHGMFSQHGQRWMGQCNRVRDIAQSMVDHGGAVQKALVKILNIRTAQGLPSDSCIGELASIAEQIPYWESVVNATAFEFLMGGESAPGVAISLQDALDSADSEVDPLAAQIQESSKGLMDKIAKEIMIDGEFGQSSTSTHYKVTQAPQRAQQTTVNAGVIDAFGEGLSARASEITGKAQGVAEKLDSAVGTHFIAELTTATAALGAELETDEWAKAWLDEESSADSIAELVEIASLLCAASPAPSWPPKRDRLRESLACPTQRVAEFSLAMGDGAQAAVKPLVDKARPSSISHEILGHCSGPPLSRDRVLFRNKMQAIQSKLTDWSVRPEDARRALVQRYRAGLMMQRATGHSTPLTPATMNSHHAREVDRFVPLMMIRTVKVDVALLFCLESQLEAFDRAVLAHSLAVASAGLKDFEGRESRVARISSIDASRCKPGQIEVIQEQLWQLTLRGGVELEERLAASRRLELNASAGSASGAPPRLRRPASAPAHRAAPEQADGLRAASGSRRGKAFTLLAGLGHGYLGVDFAGRAPGRVTVRSLDTSGVAWWAQEHGLEIGDEVLAVNGRRVADIKAQEFDTILRRIRPLRMRFFRPGADGSTPELLRRPARAPEAAGVDAESWQRWRRKPSWRPSGAAAAHSKDARSAAAPVRPLASAQAEL</sequence>
<name>A0ABN9T3T5_9DINO</name>
<dbReference type="Gene3D" id="2.30.42.10">
    <property type="match status" value="1"/>
</dbReference>
<feature type="compositionally biased region" description="Basic and acidic residues" evidence="1">
    <location>
        <begin position="116"/>
        <end position="129"/>
    </location>
</feature>
<evidence type="ECO:0000313" key="4">
    <source>
        <dbReference type="Proteomes" id="UP001189429"/>
    </source>
</evidence>
<proteinExistence type="predicted"/>
<feature type="domain" description="PDZ" evidence="2">
    <location>
        <begin position="854"/>
        <end position="915"/>
    </location>
</feature>
<evidence type="ECO:0000259" key="2">
    <source>
        <dbReference type="PROSITE" id="PS50106"/>
    </source>
</evidence>
<dbReference type="InterPro" id="IPR036034">
    <property type="entry name" value="PDZ_sf"/>
</dbReference>
<protein>
    <recommendedName>
        <fullName evidence="2">PDZ domain-containing protein</fullName>
    </recommendedName>
</protein>
<dbReference type="EMBL" id="CAUYUJ010014312">
    <property type="protein sequence ID" value="CAK0839656.1"/>
    <property type="molecule type" value="Genomic_DNA"/>
</dbReference>
<feature type="region of interest" description="Disordered" evidence="1">
    <location>
        <begin position="113"/>
        <end position="132"/>
    </location>
</feature>
<evidence type="ECO:0000256" key="1">
    <source>
        <dbReference type="SAM" id="MobiDB-lite"/>
    </source>
</evidence>
<dbReference type="SUPFAM" id="SSF50156">
    <property type="entry name" value="PDZ domain-like"/>
    <property type="match status" value="1"/>
</dbReference>
<gene>
    <name evidence="3" type="ORF">PCOR1329_LOCUS35288</name>
</gene>
<evidence type="ECO:0000313" key="3">
    <source>
        <dbReference type="EMBL" id="CAK0839656.1"/>
    </source>
</evidence>
<feature type="region of interest" description="Disordered" evidence="1">
    <location>
        <begin position="803"/>
        <end position="837"/>
    </location>
</feature>
<comment type="caution">
    <text evidence="3">The sequence shown here is derived from an EMBL/GenBank/DDBJ whole genome shotgun (WGS) entry which is preliminary data.</text>
</comment>
<dbReference type="Proteomes" id="UP001189429">
    <property type="component" value="Unassembled WGS sequence"/>
</dbReference>
<dbReference type="InterPro" id="IPR001478">
    <property type="entry name" value="PDZ"/>
</dbReference>
<feature type="region of interest" description="Disordered" evidence="1">
    <location>
        <begin position="931"/>
        <end position="992"/>
    </location>
</feature>
<dbReference type="PROSITE" id="PS50106">
    <property type="entry name" value="PDZ"/>
    <property type="match status" value="1"/>
</dbReference>
<organism evidence="3 4">
    <name type="scientific">Prorocentrum cordatum</name>
    <dbReference type="NCBI Taxonomy" id="2364126"/>
    <lineage>
        <taxon>Eukaryota</taxon>
        <taxon>Sar</taxon>
        <taxon>Alveolata</taxon>
        <taxon>Dinophyceae</taxon>
        <taxon>Prorocentrales</taxon>
        <taxon>Prorocentraceae</taxon>
        <taxon>Prorocentrum</taxon>
    </lineage>
</organism>
<reference evidence="3" key="1">
    <citation type="submission" date="2023-10" db="EMBL/GenBank/DDBJ databases">
        <authorList>
            <person name="Chen Y."/>
            <person name="Shah S."/>
            <person name="Dougan E. K."/>
            <person name="Thang M."/>
            <person name="Chan C."/>
        </authorList>
    </citation>
    <scope>NUCLEOTIDE SEQUENCE [LARGE SCALE GENOMIC DNA]</scope>
</reference>
<accession>A0ABN9T3T5</accession>
<keyword evidence="4" id="KW-1185">Reference proteome</keyword>